<dbReference type="Pfam" id="PF16268">
    <property type="entry name" value="DUF4921"/>
    <property type="match status" value="1"/>
</dbReference>
<organism evidence="3 4">
    <name type="scientific">Candidatus Liptonbacteria bacterium RIFOXYD1_FULL_36_11</name>
    <dbReference type="NCBI Taxonomy" id="1798656"/>
    <lineage>
        <taxon>Bacteria</taxon>
        <taxon>Candidatus Liptoniibacteriota</taxon>
    </lineage>
</organism>
<evidence type="ECO:0000313" key="3">
    <source>
        <dbReference type="EMBL" id="OGZ04418.1"/>
    </source>
</evidence>
<dbReference type="GO" id="GO:0006012">
    <property type="term" value="P:galactose metabolic process"/>
    <property type="evidence" value="ECO:0007669"/>
    <property type="project" value="InterPro"/>
</dbReference>
<proteinExistence type="predicted"/>
<dbReference type="PANTHER" id="PTHR42763:SF2">
    <property type="entry name" value="ADP-GLUCOSE PHOSPHORYLASE"/>
    <property type="match status" value="1"/>
</dbReference>
<dbReference type="InterPro" id="IPR053177">
    <property type="entry name" value="ADP-glucose_phosphorylase"/>
</dbReference>
<accession>A0A1G2CV95</accession>
<name>A0A1G2CV95_9BACT</name>
<sequence>MNNSNSELRQDLTSGEWVIISPNRNKRPTDFFKKKIAKRIIPPEKDCPFEDPENHGNLPSVLSFSDKTNWRIKVFPNKYPALKVGDIPSFSNEGPYVILPAVGRHELIITKDHLKNFPGLSLEEAATVFYAAQNRFQFFKKDKFASYAVFFQNWGKSAGASIFHPHYQLASLPIIPPYITHSVSGAKKFYKKNKQCAYCATIEWEKKEGKRVILENEQAVAFTRFASKEPFDVRIFPKNHEPFFEKTSPEIITGVVEVLQKVLLKIKRNLYDADYNFFIHSSPLKNQKSCAPFYHWHIDIIPKISISAGMELATGVEITVIDPDDAAAILRR</sequence>
<feature type="active site" description="Tele-UMP-histidine intermediate" evidence="1">
    <location>
        <position position="166"/>
    </location>
</feature>
<dbReference type="InterPro" id="IPR032576">
    <property type="entry name" value="DUF4921"/>
</dbReference>
<dbReference type="Gene3D" id="3.30.428.10">
    <property type="entry name" value="HIT-like"/>
    <property type="match status" value="2"/>
</dbReference>
<dbReference type="Proteomes" id="UP000177587">
    <property type="component" value="Unassembled WGS sequence"/>
</dbReference>
<reference evidence="3 4" key="1">
    <citation type="journal article" date="2016" name="Nat. Commun.">
        <title>Thousands of microbial genomes shed light on interconnected biogeochemical processes in an aquifer system.</title>
        <authorList>
            <person name="Anantharaman K."/>
            <person name="Brown C.T."/>
            <person name="Hug L.A."/>
            <person name="Sharon I."/>
            <person name="Castelle C.J."/>
            <person name="Probst A.J."/>
            <person name="Thomas B.C."/>
            <person name="Singh A."/>
            <person name="Wilkins M.J."/>
            <person name="Karaoz U."/>
            <person name="Brodie E.L."/>
            <person name="Williams K.H."/>
            <person name="Hubbard S.S."/>
            <person name="Banfield J.F."/>
        </authorList>
    </citation>
    <scope>NUCLEOTIDE SEQUENCE [LARGE SCALE GENOMIC DNA]</scope>
</reference>
<dbReference type="SUPFAM" id="SSF54197">
    <property type="entry name" value="HIT-like"/>
    <property type="match status" value="2"/>
</dbReference>
<feature type="domain" description="DUF4921" evidence="2">
    <location>
        <begin position="122"/>
        <end position="325"/>
    </location>
</feature>
<dbReference type="InterPro" id="IPR001937">
    <property type="entry name" value="GalP_UDPtransf1"/>
</dbReference>
<protein>
    <recommendedName>
        <fullName evidence="2">DUF4921 domain-containing protein</fullName>
    </recommendedName>
</protein>
<dbReference type="GO" id="GO:0008270">
    <property type="term" value="F:zinc ion binding"/>
    <property type="evidence" value="ECO:0007669"/>
    <property type="project" value="InterPro"/>
</dbReference>
<dbReference type="InterPro" id="IPR036265">
    <property type="entry name" value="HIT-like_sf"/>
</dbReference>
<dbReference type="PANTHER" id="PTHR42763">
    <property type="entry name" value="ADP-GLUCOSE PHOSPHORYLASE"/>
    <property type="match status" value="1"/>
</dbReference>
<comment type="caution">
    <text evidence="3">The sequence shown here is derived from an EMBL/GenBank/DDBJ whole genome shotgun (WGS) entry which is preliminary data.</text>
</comment>
<dbReference type="PIRSF" id="PIRSF000808">
    <property type="entry name" value="GalT"/>
    <property type="match status" value="1"/>
</dbReference>
<dbReference type="EMBL" id="MHLG01000004">
    <property type="protein sequence ID" value="OGZ04418.1"/>
    <property type="molecule type" value="Genomic_DNA"/>
</dbReference>
<dbReference type="STRING" id="1798656.A2604_02730"/>
<evidence type="ECO:0000259" key="2">
    <source>
        <dbReference type="Pfam" id="PF16268"/>
    </source>
</evidence>
<dbReference type="GO" id="GO:0008108">
    <property type="term" value="F:UDP-glucose:hexose-1-phosphate uridylyltransferase activity"/>
    <property type="evidence" value="ECO:0007669"/>
    <property type="project" value="InterPro"/>
</dbReference>
<evidence type="ECO:0000313" key="4">
    <source>
        <dbReference type="Proteomes" id="UP000177587"/>
    </source>
</evidence>
<gene>
    <name evidence="3" type="ORF">A2604_02730</name>
</gene>
<dbReference type="AlphaFoldDB" id="A0A1G2CV95"/>
<evidence type="ECO:0000256" key="1">
    <source>
        <dbReference type="PIRSR" id="PIRSR000808-1"/>
    </source>
</evidence>